<feature type="domain" description="Cadherin" evidence="20">
    <location>
        <begin position="3237"/>
        <end position="3341"/>
    </location>
</feature>
<dbReference type="SUPFAM" id="SSF49313">
    <property type="entry name" value="Cadherin-like"/>
    <property type="match status" value="34"/>
</dbReference>
<dbReference type="GO" id="GO:0008104">
    <property type="term" value="P:intracellular protein localization"/>
    <property type="evidence" value="ECO:0007669"/>
    <property type="project" value="UniProtKB-ARBA"/>
</dbReference>
<dbReference type="FunFam" id="2.60.40.60:FF:000066">
    <property type="entry name" value="FAT atypical cadherin 1"/>
    <property type="match status" value="1"/>
</dbReference>
<dbReference type="GO" id="GO:0005509">
    <property type="term" value="F:calcium ion binding"/>
    <property type="evidence" value="ECO:0007669"/>
    <property type="project" value="UniProtKB-UniRule"/>
</dbReference>
<keyword evidence="5 17" id="KW-0732">Signal</keyword>
<evidence type="ECO:0000256" key="9">
    <source>
        <dbReference type="ARBA" id="ARBA00022989"/>
    </source>
</evidence>
<feature type="domain" description="Cadherin" evidence="20">
    <location>
        <begin position="2299"/>
        <end position="2402"/>
    </location>
</feature>
<dbReference type="PRINTS" id="PR00205">
    <property type="entry name" value="CADHERIN"/>
</dbReference>
<feature type="domain" description="Cadherin" evidence="20">
    <location>
        <begin position="3577"/>
        <end position="3680"/>
    </location>
</feature>
<dbReference type="SMART" id="SM00179">
    <property type="entry name" value="EGF_CA"/>
    <property type="match status" value="4"/>
</dbReference>
<dbReference type="FunFam" id="2.60.40.60:FF:000064">
    <property type="entry name" value="FAT atypical cadherin 1"/>
    <property type="match status" value="1"/>
</dbReference>
<feature type="domain" description="Cadherin" evidence="20">
    <location>
        <begin position="2929"/>
        <end position="3028"/>
    </location>
</feature>
<dbReference type="GO" id="GO:0007163">
    <property type="term" value="P:establishment or maintenance of cell polarity"/>
    <property type="evidence" value="ECO:0007669"/>
    <property type="project" value="UniProtKB-ARBA"/>
</dbReference>
<feature type="domain" description="Cadherin" evidence="20">
    <location>
        <begin position="2716"/>
        <end position="2821"/>
    </location>
</feature>
<dbReference type="FunFam" id="2.60.40.60:FF:000024">
    <property type="entry name" value="FAT atypical cadherin 3"/>
    <property type="match status" value="2"/>
</dbReference>
<proteinExistence type="predicted"/>
<feature type="domain" description="Cadherin" evidence="20">
    <location>
        <begin position="3342"/>
        <end position="3446"/>
    </location>
</feature>
<dbReference type="Pfam" id="PF00008">
    <property type="entry name" value="EGF"/>
    <property type="match status" value="2"/>
</dbReference>
<dbReference type="PANTHER" id="PTHR24026">
    <property type="entry name" value="FAT ATYPICAL CADHERIN-RELATED"/>
    <property type="match status" value="1"/>
</dbReference>
<feature type="domain" description="Cadherin" evidence="20">
    <location>
        <begin position="942"/>
        <end position="1045"/>
    </location>
</feature>
<feature type="domain" description="Cadherin" evidence="20">
    <location>
        <begin position="589"/>
        <end position="684"/>
    </location>
</feature>
<sequence>MAKYRYLPWGLALTILFLILHSVLASPDDLEFTRPQYNVTIPENSIPKTQAISTEKMGIFVSDPSLVIRYKIVAGDTDRFFKAESRLVGDFWFLIIRIRTGNRAVLNREYQDTYRLTVRATITSDLRRALKLKAQTEVIVTVTDTNDIPPAFYPSTYEVSVPEDKPLHTSILQISAHDPDLGINGEIYYYLAEPSLQFAVHPTRGILTLTRHLDYQKEPVHKLVIHARDRGHKFRATELASRLTTVTVKVTPVNLFPPEIFVRQFSTLLSPTDPNIYAVVGVIDKDIGIHGELDALEIIDGDPTGMFQVTPGNKINEYNIELVHPMMRDNTISQEFTITLKAKDKGTPPRSTTQVVTVRLAETADTTLTFEQADYDVEIEEISPPGSRVLHLKAAASSDRPIVYKIESGNSNGTFSIHTKSGLLTLATPLDKETKPYYSLTVSAYDPSSRGQKRRTTAIVNVRVLDNNDNDPIFNSTVDSIVFDENKPAGSVVYTAFATDKDEGDNGYITYSLANLNPVPFTMDPFTGEIRATEILDYETMRREYILKVRASDWGSPYRRQAEMTLKVQLRDVNDHRPLFEKVGCKGYVSQSAPINTEIITLSAIDFDYGSTVKYRMVPSNDDSCFRLEPSSGVLRIACDLAKMNIRERTINVSATDGTHFADVMSINLKIISSGNNQRLADRGALMECRDVGVTDRYKKQLNLAQANNRNNDITEPTPTSFYGNKYSPEFPLGLPTEVWVNESLAVGSEVAFLKARDKDKGYSGLLVYVITSGDEYSFFRIDLQSGRLYVDAPLDREFISEYSLNVSAFDLGNPQRSASRILVVHVADVNDNKPIFEKNSYNFVITENAINGTSIVRLRANDKDEGVNSALTFHLETDVEEFHIDPSTGLLTVLGNLDRERTDTYHLKARVVDGSPDNPLSSTTVVNIRVLDVNDNAPYFSLKQYWVKVREDLPLGVVVIVMVANDPDLDEGGEVTYSLTGSDTFSIDPLMGVVRLSKTLDFESTQLYNVTITARDGGDPPLESQAALVVEVEDVNENMYPPTFEDVVVVGHVKENEPKGTLVTKVTAHDADPPGLNSQFTYSILDGDGMGFFSIDDQGNIYTNEVLDRETSNRYWLTVHAVDRGAVPLSGRLDVYIEVLDDNDNVPLTVQPAYYPSIPENAPPGTIVLQLEAFDWDLNEDNKIRFSIASGDPQGYFSIDNITGLITTADLRRLDREVQAEHALEIKVEDGGNPSLSSLTRVLVSIIDENDNDPEFHSSPFLCPVLETSKVDQNAVLCRVVASDADAGPNGDVSYSFELPEKSSDLFTVDPKTGAIYAKQKLVAGEAYDFIVQATDKGIPPRSSNVRVRVDVFARPPLSSRPPICKEIENLAAVAENDPVYQSVAFLQAEDPDGDKVWYSIVGGNTDDAFMIQTYTGIVSVARYLDWEKKSDYNLNISITDGLNIIYQQLPIKVINVNEHNPVFAQELYSADISENTPVGSTILQLEASDVDEIDKNLIYSIYNSANPQSLKVFKIDSFSGKLSVSHSLDHESIKKHMLTVMVRDNGTPSRRSFARIVINVHDENDHHPEFSSPSYKCQVYETAAVGSSVIRVLAMDKDKGQNSQLQFNIASGNIGNAFTIDETLGIVLIAKPLNRQVMPEYFLLLRASDKGTPSFNSTVNVHIIVTVANNAPPKFEQKNYIVELHENEKPGKPLTAVIATSRSSVYYEIISGNINDSFVINPTSGILRTNAVLDFEVKKFYNLTIRATNMVGANSTTSVLVHVIDRNDNAPIFHQLEYKGQVIESDKIRSMVLVDGIKPLVVSAYDNDSEINSVLHYKIVEKSASAFFSIDPNTGAIRTATTFDHEKKSSFSFSVQAWDMGKPHLNAEVPAKVFISVIDINDCPPQFGEAYYTAILLLPTYKGVHVINVIATDMDSFSSIKYSIVSGNIEKKFLINETTGDITVLDPIGLARKYTLVVSASDGEFETSTKVVIKVQESQQSGLQFSEDKYFSKVQENSTEISTVAIITPLGTELNEHLTFHILNPTYMFRIGETTGVIRTTGRMFDREAQSFYTLVVEVRNEGREISKYAHVLVEVSVVDINDNAPFFTGLPYFVVVPVDSPIDHSVFKIKAMDFDSGPNGDVVFEIIDGDKRTFRVDRKSGEIFLKQALTSNKYELVIEARDRGNPALSSHTVLPIQVISHDMPVFAQQIYQVTVLENIPTGSPLLTVTATSPSGRQLIYSLVAGNRKEDLRLDFNTEQHHNIESCVFYAVEDLDFETTPKYLLTLRATDAVSGVFSDVQVIINVEDVNDNPPMFNKPAYNTTISEAMPVGASVLQVRATDRDAKATQHIQYHIVGNATSHFEIDASDGTIYIKQPLDHEVKREHYFTVMATDGGHPLLSSTAHVWIGVADMNDNPPEFDQRHYKCIVNQEVQRGQFIAMVLASDPDESDQSKLMYSIIDGNELQSFSINRHTGIITMSNLHQFNFEKSYILNVSVTDGVHSAYASVYVNIQGANNHSPHFSHNVYPVALPENAPAGKLITTILAVDEDIGNYGQFTYTIETKEHRKLFKINSETGEVFTKVPIDREENRLYQMLVSAVDAGGRCGYATVRVTITDENDNMPQFSVSEYTVTIPVNMTVGTTILKIHATDADESISATIDYSLYKSNNSVISELFGVTHDTGEVYIRKAATGHENYGYQFFILAKDHGTPSLETVVPVNAIFIDPKEDYPKFEHFEYVFFISESSPIGTIISYVNASCSRPVTYSFTPAPKGSKAELYLSKFSIDKYGSLMLLSEVDREVQSVYNLNVRASTTDLPTRVSCVDVTIILVDANDNDPQFDSDVYSVSVAENIEPGATILKVVATDADTSNNGLLSYHFGSDADNVVNIFQLDSISGWISTMISLDREDVAFYNFSVVAFDLGDPRRMATTWINIRLRDYNDNPPIFQSQHYNGDAYENAAVETVVVTLMIEDKDEEKNHIDYYIIDGDLQGQFHVVSDGKLAIKKPLDREVISNYQLTVLATDGKFTSKTWVSIAVSDINDNPPMCLKTKYTEMVSENIPLDTYILTVEATDIDSYDNSRLYFYLSGDDHKDFSIDPITGQLKTARLIDREKRSRYVLEAHVQDKGKPEWECTSTVEVLLSDVNDNAPEFAKELYSVNIPEDAEVGTLITKVHASDRDIGNNRMVSYYLVDSAHSHFSMDETTGIVSLNKPVDREEVPMYNLTIQASDHGIPRLSTLCTLLVLLQDVNDNPPEFTSKYYHASIPETAAVGTEILKLTATSRDSGVNAEIAYSIIQSAKSEIFSIHPKFGVLTISSPLDYETVHGYYILVKAVDGGTPPLSTEVGVNITITDANDNPPVFTQQSYNAIIREDALVGDKILQAIATDIDSPPNARIKYSICGGDRFGQFLIDKSMGYISLASDLDREKVSNYVLEICATDSGIPPLSSTTFVNIEVSDVNDNPPLFSEDNYTAIVQLDKLDKTKKREGKPLGFTVLKFTVTDQDAPPNTGPFLFDILSGNEDGAFRVVQQDATLRTASKFDVKNQSEFTLQVRVTDGGTPPLHSTTWVNIIVIEESRYPPIVTPLDVSVSSYMDEFPGGVMGRVHATDQDPYDKLIFDILSPHQNLFTIDREDGTIVALPGLDVSSYELNVSISDGKYTTYTTVSIEVNMVSVEAVTNSVVIRLDDVTPEDFLLTYKKGFLRGLRNILNVRMKDVEIISLQPTLQEKKRRQRTTQQDLDIVFAVHAGANGFHPPNTIRTRVKEKMDVLEASIGLKVVKIMEDRCTKDRCVNGECVDLIILDKAFAISITTDAMSYVCPQHYRKLECACEPGFGGPQCELAVNECSRRPCPSYRICHPEVTVLGYICKCPEGKTGSLCDRDKEAPCKGSDCYEEKTPVSFQGKSYMSYVLNKPVDHHMSLVMHFRTKQATGNLLYAAGVRDYFVLEVINGLVQYRFDCGSGEGKLRIEQLKVNDGNWHKVRVERRGKSAELILDKRFRASGKSHGPHEVLNLDGSDIYFGAEVRINLETLSFEDIRMGFIGCMDDIQIDGISLPLHVNGNTAVATLNRFKKVELHCGVLLDLGVCSSQPCMNGGTCIPTNSGFSCQCLSRYQGSHCEIDLDPCASNPCLNGGMCHNVDHKFICTCSSGITGPRCEFGRYCKPSPCNNGGICEEGTTGPVCKCHGYYGELCQYDIDECQTIPCASGSCINLQGSFKCHCPPNMTGSLCNEHLFTTSITSSSWNTTVEEIVGISLVVLFILLLAMAIVCCWRYRHKRQQLRPNNEVLDAATNEYLLKNSVFEKDNLNRKISNLEVTSFTTPPLPPRPASYTPSTQDSVNALNNFDTVRSYGSAADDLENFPRQGNDYVQNISKPTLIPALVPPPPSSSDNDSVLKGNWEKDHLKSKSKLYESKVPKDLQLRKVGDVPGLNTIPAPVVPSRGPSSLGVPSVLSLNSVDDMPATENKSGRRNTAEGYIWDCSDWAVASQKPLSNIVEVSTKEVRDSSSIPSTESNSRASQIELLPKGDRQNKVPSSNHSGSLDFDRPDSEYVGDSENNDTDFGDSVLPAPNFENLLGMNDLEFADDGTDSLPASPHKYQRHPNSYLPTHTTSTANTSPDHTWNNNQRQISDLSDDEVMTYGFPPQGGRGFHVPMDASGLDSMSMSIGGYTSTNASFSDISGAVCEIDDSEANCSDVDYESLDVKPPVSFSNDRFCSTHL</sequence>
<feature type="domain" description="Cadherin" evidence="20">
    <location>
        <begin position="2190"/>
        <end position="2298"/>
    </location>
</feature>
<evidence type="ECO:0000259" key="19">
    <source>
        <dbReference type="PROSITE" id="PS50026"/>
    </source>
</evidence>
<dbReference type="FunFam" id="2.60.40.60:FF:000080">
    <property type="entry name" value="FAT atypical cadherin 1"/>
    <property type="match status" value="1"/>
</dbReference>
<feature type="domain" description="Cadherin" evidence="20">
    <location>
        <begin position="2822"/>
        <end position="2928"/>
    </location>
</feature>
<dbReference type="Gene3D" id="2.60.120.200">
    <property type="match status" value="1"/>
</dbReference>
<dbReference type="FunFam" id="2.60.40.60:FF:000039">
    <property type="entry name" value="FAT atypical cadherin 3"/>
    <property type="match status" value="1"/>
</dbReference>
<feature type="compositionally biased region" description="Acidic residues" evidence="15">
    <location>
        <begin position="4526"/>
        <end position="4537"/>
    </location>
</feature>
<protein>
    <recommendedName>
        <fullName evidence="23">Fat-like cadherin-related tumor suppressor homolog</fullName>
    </recommendedName>
</protein>
<dbReference type="Gene3D" id="2.60.40.60">
    <property type="entry name" value="Cadherins"/>
    <property type="match status" value="34"/>
</dbReference>
<evidence type="ECO:0000256" key="16">
    <source>
        <dbReference type="SAM" id="Phobius"/>
    </source>
</evidence>
<dbReference type="InterPro" id="IPR000742">
    <property type="entry name" value="EGF"/>
</dbReference>
<dbReference type="GO" id="GO:0007156">
    <property type="term" value="P:homophilic cell adhesion via plasma membrane adhesion molecules"/>
    <property type="evidence" value="ECO:0007669"/>
    <property type="project" value="InterPro"/>
</dbReference>
<feature type="domain" description="Cadherin" evidence="20">
    <location>
        <begin position="3133"/>
        <end position="3236"/>
    </location>
</feature>
<feature type="domain" description="Cadherin" evidence="20">
    <location>
        <begin position="1905"/>
        <end position="1987"/>
    </location>
</feature>
<dbReference type="FunFam" id="2.60.40.60:FF:000059">
    <property type="entry name" value="FAT atypical cadherin 3"/>
    <property type="match status" value="1"/>
</dbReference>
<keyword evidence="4 16" id="KW-0812">Transmembrane</keyword>
<comment type="subcellular location">
    <subcellularLocation>
        <location evidence="1">Cell membrane</location>
        <topology evidence="1">Single-pass membrane protein</topology>
    </subcellularLocation>
</comment>
<dbReference type="FunFam" id="2.60.40.60:FF:000033">
    <property type="entry name" value="FAT atypical cadherin 1"/>
    <property type="match status" value="2"/>
</dbReference>
<feature type="domain" description="EGF-like" evidence="19">
    <location>
        <begin position="4135"/>
        <end position="4170"/>
    </location>
</feature>
<evidence type="ECO:0000256" key="1">
    <source>
        <dbReference type="ARBA" id="ARBA00004162"/>
    </source>
</evidence>
<evidence type="ECO:0000256" key="12">
    <source>
        <dbReference type="ARBA" id="ARBA00023180"/>
    </source>
</evidence>
<dbReference type="CDD" id="cd11304">
    <property type="entry name" value="Cadherin_repeat"/>
    <property type="match status" value="33"/>
</dbReference>
<dbReference type="Proteomes" id="UP001497382">
    <property type="component" value="Unassembled WGS sequence"/>
</dbReference>
<dbReference type="CDD" id="cd00054">
    <property type="entry name" value="EGF_CA"/>
    <property type="match status" value="5"/>
</dbReference>
<dbReference type="FunFam" id="2.60.40.60:FF:000026">
    <property type="entry name" value="FAT atypical cadherin 1"/>
    <property type="match status" value="2"/>
</dbReference>
<feature type="domain" description="Cadherin" evidence="20">
    <location>
        <begin position="838"/>
        <end position="941"/>
    </location>
</feature>
<feature type="domain" description="Cadherin" evidence="20">
    <location>
        <begin position="1678"/>
        <end position="1775"/>
    </location>
</feature>
<dbReference type="PROSITE" id="PS00022">
    <property type="entry name" value="EGF_1"/>
    <property type="match status" value="4"/>
</dbReference>
<dbReference type="GO" id="GO:0030855">
    <property type="term" value="P:epithelial cell differentiation"/>
    <property type="evidence" value="ECO:0007669"/>
    <property type="project" value="UniProtKB-ARBA"/>
</dbReference>
<feature type="domain" description="Cadherin" evidence="20">
    <location>
        <begin position="2091"/>
        <end position="2189"/>
    </location>
</feature>
<dbReference type="InterPro" id="IPR013320">
    <property type="entry name" value="ConA-like_dom_sf"/>
</dbReference>
<evidence type="ECO:0008006" key="23">
    <source>
        <dbReference type="Google" id="ProtNLM"/>
    </source>
</evidence>
<keyword evidence="6" id="KW-0677">Repeat</keyword>
<evidence type="ECO:0000256" key="15">
    <source>
        <dbReference type="SAM" id="MobiDB-lite"/>
    </source>
</evidence>
<dbReference type="PROSITE" id="PS00010">
    <property type="entry name" value="ASX_HYDROXYL"/>
    <property type="match status" value="2"/>
</dbReference>
<feature type="domain" description="Cadherin" evidence="20">
    <location>
        <begin position="3029"/>
        <end position="3132"/>
    </location>
</feature>
<evidence type="ECO:0000256" key="3">
    <source>
        <dbReference type="ARBA" id="ARBA00022536"/>
    </source>
</evidence>
<dbReference type="GO" id="GO:0048589">
    <property type="term" value="P:developmental growth"/>
    <property type="evidence" value="ECO:0007669"/>
    <property type="project" value="UniProtKB-ARBA"/>
</dbReference>
<dbReference type="FunFam" id="2.60.40.60:FF:000051">
    <property type="entry name" value="FAT atypical cadherin 1"/>
    <property type="match status" value="1"/>
</dbReference>
<feature type="domain" description="Laminin G" evidence="18">
    <location>
        <begin position="3874"/>
        <end position="4055"/>
    </location>
</feature>
<feature type="domain" description="Cadherin" evidence="20">
    <location>
        <begin position="2505"/>
        <end position="2607"/>
    </location>
</feature>
<feature type="domain" description="Cadherin" evidence="20">
    <location>
        <begin position="1988"/>
        <end position="2090"/>
    </location>
</feature>
<dbReference type="EMBL" id="CAXIEN010000135">
    <property type="protein sequence ID" value="CAL1280720.1"/>
    <property type="molecule type" value="Genomic_DNA"/>
</dbReference>
<feature type="disulfide bond" evidence="14">
    <location>
        <begin position="4086"/>
        <end position="4095"/>
    </location>
</feature>
<evidence type="ECO:0000256" key="11">
    <source>
        <dbReference type="ARBA" id="ARBA00023157"/>
    </source>
</evidence>
<evidence type="ECO:0000256" key="10">
    <source>
        <dbReference type="ARBA" id="ARBA00023136"/>
    </source>
</evidence>
<dbReference type="Gene3D" id="2.10.25.10">
    <property type="entry name" value="Laminin"/>
    <property type="match status" value="4"/>
</dbReference>
<feature type="region of interest" description="Disordered" evidence="15">
    <location>
        <begin position="4474"/>
        <end position="4539"/>
    </location>
</feature>
<keyword evidence="7 13" id="KW-0106">Calcium</keyword>
<dbReference type="SUPFAM" id="SSF57196">
    <property type="entry name" value="EGF/Laminin"/>
    <property type="match status" value="3"/>
</dbReference>
<keyword evidence="12" id="KW-0325">Glycoprotein</keyword>
<evidence type="ECO:0000256" key="4">
    <source>
        <dbReference type="ARBA" id="ARBA00022692"/>
    </source>
</evidence>
<evidence type="ECO:0000259" key="18">
    <source>
        <dbReference type="PROSITE" id="PS50025"/>
    </source>
</evidence>
<feature type="domain" description="Cadherin" evidence="20">
    <location>
        <begin position="153"/>
        <end position="260"/>
    </location>
</feature>
<feature type="domain" description="Cadherin" evidence="20">
    <location>
        <begin position="733"/>
        <end position="837"/>
    </location>
</feature>
<keyword evidence="22" id="KW-1185">Reference proteome</keyword>
<feature type="domain" description="Cadherin" evidence="20">
    <location>
        <begin position="1466"/>
        <end position="1572"/>
    </location>
</feature>
<dbReference type="FunFam" id="2.60.40.60:FF:000116">
    <property type="entry name" value="Dachsous cadherin-related 2"/>
    <property type="match status" value="1"/>
</dbReference>
<evidence type="ECO:0000313" key="21">
    <source>
        <dbReference type="EMBL" id="CAL1280720.1"/>
    </source>
</evidence>
<comment type="caution">
    <text evidence="14">Lacks conserved residue(s) required for the propagation of feature annotation.</text>
</comment>
<feature type="region of interest" description="Disordered" evidence="15">
    <location>
        <begin position="4353"/>
        <end position="4372"/>
    </location>
</feature>
<feature type="compositionally biased region" description="Polar residues" evidence="15">
    <location>
        <begin position="4481"/>
        <end position="4494"/>
    </location>
</feature>
<feature type="domain" description="Cadherin" evidence="20">
    <location>
        <begin position="371"/>
        <end position="474"/>
    </location>
</feature>
<dbReference type="FunFam" id="2.60.40.60:FF:000020">
    <property type="entry name" value="Dachsous cadherin-related 1b"/>
    <property type="match status" value="2"/>
</dbReference>
<keyword evidence="2" id="KW-1003">Cell membrane</keyword>
<evidence type="ECO:0000256" key="13">
    <source>
        <dbReference type="PROSITE-ProRule" id="PRU00043"/>
    </source>
</evidence>
<feature type="domain" description="Cadherin" evidence="20">
    <location>
        <begin position="2403"/>
        <end position="2504"/>
    </location>
</feature>
<evidence type="ECO:0000256" key="14">
    <source>
        <dbReference type="PROSITE-ProRule" id="PRU00076"/>
    </source>
</evidence>
<evidence type="ECO:0000256" key="6">
    <source>
        <dbReference type="ARBA" id="ARBA00022737"/>
    </source>
</evidence>
<feature type="disulfide bond" evidence="14">
    <location>
        <begin position="4197"/>
        <end position="4206"/>
    </location>
</feature>
<organism evidence="21 22">
    <name type="scientific">Larinioides sclopetarius</name>
    <dbReference type="NCBI Taxonomy" id="280406"/>
    <lineage>
        <taxon>Eukaryota</taxon>
        <taxon>Metazoa</taxon>
        <taxon>Ecdysozoa</taxon>
        <taxon>Arthropoda</taxon>
        <taxon>Chelicerata</taxon>
        <taxon>Arachnida</taxon>
        <taxon>Araneae</taxon>
        <taxon>Araneomorphae</taxon>
        <taxon>Entelegynae</taxon>
        <taxon>Araneoidea</taxon>
        <taxon>Araneidae</taxon>
        <taxon>Larinioides</taxon>
    </lineage>
</organism>
<dbReference type="Pfam" id="PF00028">
    <property type="entry name" value="Cadherin"/>
    <property type="match status" value="29"/>
</dbReference>
<dbReference type="InterPro" id="IPR015919">
    <property type="entry name" value="Cadherin-like_sf"/>
</dbReference>
<dbReference type="FunFam" id="2.60.40.60:FF:000053">
    <property type="entry name" value="FAT atypical cadherin 3"/>
    <property type="match status" value="1"/>
</dbReference>
<feature type="domain" description="Cadherin" evidence="20">
    <location>
        <begin position="3467"/>
        <end position="3562"/>
    </location>
</feature>
<gene>
    <name evidence="21" type="ORF">LARSCL_LOCUS11134</name>
</gene>
<dbReference type="InterPro" id="IPR002126">
    <property type="entry name" value="Cadherin-like_dom"/>
</dbReference>
<feature type="disulfide bond" evidence="14">
    <location>
        <begin position="4176"/>
        <end position="4186"/>
    </location>
</feature>
<feature type="domain" description="Cadherin" evidence="20">
    <location>
        <begin position="33"/>
        <end position="152"/>
    </location>
</feature>
<feature type="disulfide bond" evidence="14">
    <location>
        <begin position="3848"/>
        <end position="3857"/>
    </location>
</feature>
<feature type="disulfide bond" evidence="14">
    <location>
        <begin position="4124"/>
        <end position="4133"/>
    </location>
</feature>
<dbReference type="FunFam" id="2.10.25.10:FF:000095">
    <property type="entry name" value="Notch, isoform B"/>
    <property type="match status" value="1"/>
</dbReference>
<dbReference type="PROSITE" id="PS50026">
    <property type="entry name" value="EGF_3"/>
    <property type="match status" value="5"/>
</dbReference>
<dbReference type="InterPro" id="IPR001881">
    <property type="entry name" value="EGF-like_Ca-bd_dom"/>
</dbReference>
<feature type="domain" description="EGF-like" evidence="19">
    <location>
        <begin position="4098"/>
        <end position="4134"/>
    </location>
</feature>
<feature type="domain" description="EGF-like" evidence="19">
    <location>
        <begin position="4060"/>
        <end position="4096"/>
    </location>
</feature>
<keyword evidence="3 14" id="KW-0245">EGF-like domain</keyword>
<feature type="region of interest" description="Disordered" evidence="15">
    <location>
        <begin position="4561"/>
        <end position="4598"/>
    </location>
</feature>
<dbReference type="PROSITE" id="PS50025">
    <property type="entry name" value="LAM_G_DOMAIN"/>
    <property type="match status" value="1"/>
</dbReference>
<dbReference type="SMART" id="SM00112">
    <property type="entry name" value="CA"/>
    <property type="match status" value="34"/>
</dbReference>
<accession>A0AAV2A9Q1</accession>
<dbReference type="FunFam" id="2.60.40.60:FF:000058">
    <property type="entry name" value="FAT atypical cadherin 3"/>
    <property type="match status" value="1"/>
</dbReference>
<feature type="disulfide bond" evidence="14">
    <location>
        <begin position="3829"/>
        <end position="3846"/>
    </location>
</feature>
<dbReference type="FunFam" id="2.10.25.10:FF:000066">
    <property type="entry name" value="FAT atypical cadherin 4"/>
    <property type="match status" value="1"/>
</dbReference>
<dbReference type="CDD" id="cd00110">
    <property type="entry name" value="LamG"/>
    <property type="match status" value="1"/>
</dbReference>
<feature type="domain" description="Cadherin" evidence="20">
    <location>
        <begin position="1367"/>
        <end position="1465"/>
    </location>
</feature>
<reference evidence="21 22" key="1">
    <citation type="submission" date="2024-04" db="EMBL/GenBank/DDBJ databases">
        <authorList>
            <person name="Rising A."/>
            <person name="Reimegard J."/>
            <person name="Sonavane S."/>
            <person name="Akerstrom W."/>
            <person name="Nylinder S."/>
            <person name="Hedman E."/>
            <person name="Kallberg Y."/>
        </authorList>
    </citation>
    <scope>NUCLEOTIDE SEQUENCE [LARGE SCALE GENOMIC DNA]</scope>
</reference>
<dbReference type="FunFam" id="2.60.40.60:FF:000013">
    <property type="entry name" value="Cadherin EGF LAG seven-pass G-type receptor"/>
    <property type="match status" value="3"/>
</dbReference>
<dbReference type="FunFam" id="2.60.40.60:FF:000037">
    <property type="entry name" value="FAT atypical cadherin 1"/>
    <property type="match status" value="1"/>
</dbReference>
<keyword evidence="8" id="KW-0130">Cell adhesion</keyword>
<dbReference type="FunFam" id="2.60.40.60:FF:000021">
    <property type="entry name" value="FAT atypical cadherin 1"/>
    <property type="match status" value="2"/>
</dbReference>
<evidence type="ECO:0000256" key="7">
    <source>
        <dbReference type="ARBA" id="ARBA00022837"/>
    </source>
</evidence>
<evidence type="ECO:0000259" key="20">
    <source>
        <dbReference type="PROSITE" id="PS50268"/>
    </source>
</evidence>
<dbReference type="PROSITE" id="PS01187">
    <property type="entry name" value="EGF_CA"/>
    <property type="match status" value="1"/>
</dbReference>
<feature type="chain" id="PRO_5043449590" description="Fat-like cadherin-related tumor suppressor homolog" evidence="17">
    <location>
        <begin position="26"/>
        <end position="4694"/>
    </location>
</feature>
<dbReference type="PROSITE" id="PS00232">
    <property type="entry name" value="CADHERIN_1"/>
    <property type="match status" value="15"/>
</dbReference>
<keyword evidence="11 14" id="KW-1015">Disulfide bond</keyword>
<feature type="signal peptide" evidence="17">
    <location>
        <begin position="1"/>
        <end position="25"/>
    </location>
</feature>
<dbReference type="GO" id="GO:0007424">
    <property type="term" value="P:open tracheal system development"/>
    <property type="evidence" value="ECO:0007669"/>
    <property type="project" value="UniProtKB-ARBA"/>
</dbReference>
<dbReference type="InterPro" id="IPR000152">
    <property type="entry name" value="EGF-type_Asp/Asn_hydroxyl_site"/>
</dbReference>
<dbReference type="FunFam" id="2.60.40.60:FF:000015">
    <property type="entry name" value="FAT atypical cadherin 1"/>
    <property type="match status" value="2"/>
</dbReference>
<dbReference type="GO" id="GO:0005886">
    <property type="term" value="C:plasma membrane"/>
    <property type="evidence" value="ECO:0007669"/>
    <property type="project" value="UniProtKB-SubCell"/>
</dbReference>
<evidence type="ECO:0000256" key="5">
    <source>
        <dbReference type="ARBA" id="ARBA00022729"/>
    </source>
</evidence>
<dbReference type="GO" id="GO:0001736">
    <property type="term" value="P:establishment of planar polarity"/>
    <property type="evidence" value="ECO:0007669"/>
    <property type="project" value="UniProtKB-ARBA"/>
</dbReference>
<feature type="domain" description="Cadherin" evidence="20">
    <location>
        <begin position="276"/>
        <end position="370"/>
    </location>
</feature>
<dbReference type="PROSITE" id="PS50268">
    <property type="entry name" value="CADHERIN_2"/>
    <property type="match status" value="34"/>
</dbReference>
<dbReference type="SMART" id="SM00181">
    <property type="entry name" value="EGF"/>
    <property type="match status" value="6"/>
</dbReference>
<feature type="domain" description="Cadherin" evidence="20">
    <location>
        <begin position="475"/>
        <end position="580"/>
    </location>
</feature>
<feature type="compositionally biased region" description="Polar residues" evidence="15">
    <location>
        <begin position="4576"/>
        <end position="4598"/>
    </location>
</feature>
<keyword evidence="10 16" id="KW-0472">Membrane</keyword>
<evidence type="ECO:0000256" key="2">
    <source>
        <dbReference type="ARBA" id="ARBA00022475"/>
    </source>
</evidence>
<dbReference type="FunFam" id="2.60.40.60:FF:000084">
    <property type="entry name" value="FAT atypical cadherin 3"/>
    <property type="match status" value="1"/>
</dbReference>
<feature type="domain" description="Cadherin" evidence="20">
    <location>
        <begin position="2608"/>
        <end position="2715"/>
    </location>
</feature>
<dbReference type="Pfam" id="PF02210">
    <property type="entry name" value="Laminin_G_2"/>
    <property type="match status" value="1"/>
</dbReference>
<dbReference type="FunFam" id="2.60.40.60:FF:000061">
    <property type="entry name" value="FAT atypical cadherin 3"/>
    <property type="match status" value="1"/>
</dbReference>
<dbReference type="InterPro" id="IPR018097">
    <property type="entry name" value="EGF_Ca-bd_CS"/>
</dbReference>
<dbReference type="PANTHER" id="PTHR24026:SF125">
    <property type="entry name" value="FAT-LIKE CADHERIN-RELATED TUMOR SUPPRESSOR HOMOLOG"/>
    <property type="match status" value="1"/>
</dbReference>
<feature type="domain" description="Cadherin" evidence="20">
    <location>
        <begin position="1573"/>
        <end position="1677"/>
    </location>
</feature>
<evidence type="ECO:0000313" key="22">
    <source>
        <dbReference type="Proteomes" id="UP001497382"/>
    </source>
</evidence>
<dbReference type="SMART" id="SM00282">
    <property type="entry name" value="LamG"/>
    <property type="match status" value="1"/>
</dbReference>
<dbReference type="FunFam" id="2.60.40.60:FF:000041">
    <property type="entry name" value="FAT atypical cadherin 1"/>
    <property type="match status" value="1"/>
</dbReference>
<dbReference type="InterPro" id="IPR020894">
    <property type="entry name" value="Cadherin_CS"/>
</dbReference>
<dbReference type="FunFam" id="2.60.40.60:FF:000100">
    <property type="entry name" value="protocadherin Fat 2"/>
    <property type="match status" value="1"/>
</dbReference>
<dbReference type="InterPro" id="IPR001791">
    <property type="entry name" value="Laminin_G"/>
</dbReference>
<comment type="caution">
    <text evidence="21">The sequence shown here is derived from an EMBL/GenBank/DDBJ whole genome shotgun (WGS) entry which is preliminary data.</text>
</comment>
<evidence type="ECO:0000256" key="8">
    <source>
        <dbReference type="ARBA" id="ARBA00022889"/>
    </source>
</evidence>
<feature type="domain" description="Cadherin" evidence="20">
    <location>
        <begin position="1151"/>
        <end position="1257"/>
    </location>
</feature>
<dbReference type="GO" id="GO:0048513">
    <property type="term" value="P:animal organ development"/>
    <property type="evidence" value="ECO:0007669"/>
    <property type="project" value="UniProtKB-ARBA"/>
</dbReference>
<evidence type="ECO:0000256" key="17">
    <source>
        <dbReference type="SAM" id="SignalP"/>
    </source>
</evidence>
<feature type="domain" description="EGF-like" evidence="19">
    <location>
        <begin position="3820"/>
        <end position="3858"/>
    </location>
</feature>
<dbReference type="SUPFAM" id="SSF49899">
    <property type="entry name" value="Concanavalin A-like lectins/glucanases"/>
    <property type="match status" value="1"/>
</dbReference>
<feature type="transmembrane region" description="Helical" evidence="16">
    <location>
        <begin position="4227"/>
        <end position="4248"/>
    </location>
</feature>
<feature type="domain" description="Cadherin" evidence="20">
    <location>
        <begin position="1054"/>
        <end position="1155"/>
    </location>
</feature>
<name>A0AAV2A9Q1_9ARAC</name>
<feature type="domain" description="EGF-like" evidence="19">
    <location>
        <begin position="4172"/>
        <end position="4207"/>
    </location>
</feature>
<keyword evidence="9 16" id="KW-1133">Transmembrane helix</keyword>
<feature type="domain" description="Cadherin" evidence="20">
    <location>
        <begin position="1776"/>
        <end position="1889"/>
    </location>
</feature>
<feature type="domain" description="Cadherin" evidence="20">
    <location>
        <begin position="1258"/>
        <end position="1366"/>
    </location>
</feature>